<dbReference type="GO" id="GO:0005576">
    <property type="term" value="C:extracellular region"/>
    <property type="evidence" value="ECO:0007669"/>
    <property type="project" value="InterPro"/>
</dbReference>
<feature type="domain" description="WAP" evidence="2">
    <location>
        <begin position="21"/>
        <end position="70"/>
    </location>
</feature>
<dbReference type="PROSITE" id="PS51390">
    <property type="entry name" value="WAP"/>
    <property type="match status" value="1"/>
</dbReference>
<dbReference type="AlphaFoldDB" id="A0AAV7ALQ0"/>
<sequence>MRSLVVYLLLFFVFTSFTSGFLMRRSGCPSPNVNYRCPPASQNQCSFDIDCRGSLRCCNNGCNSRCVDNLAASSSFFSLFYNPFSYAAYGPFRD</sequence>
<evidence type="ECO:0000256" key="1">
    <source>
        <dbReference type="SAM" id="SignalP"/>
    </source>
</evidence>
<dbReference type="InterPro" id="IPR036645">
    <property type="entry name" value="Elafin-like_sf"/>
</dbReference>
<protein>
    <recommendedName>
        <fullName evidence="2">WAP domain-containing protein</fullName>
    </recommendedName>
</protein>
<feature type="chain" id="PRO_5043922063" description="WAP domain-containing protein" evidence="1">
    <location>
        <begin position="21"/>
        <end position="94"/>
    </location>
</feature>
<dbReference type="Gene3D" id="4.10.75.10">
    <property type="entry name" value="Elafin-like"/>
    <property type="match status" value="1"/>
</dbReference>
<proteinExistence type="predicted"/>
<accession>A0AAV7ALQ0</accession>
<dbReference type="InterPro" id="IPR008197">
    <property type="entry name" value="WAP_dom"/>
</dbReference>
<dbReference type="Pfam" id="PF00095">
    <property type="entry name" value="WAP"/>
    <property type="match status" value="1"/>
</dbReference>
<dbReference type="EMBL" id="WNYA01000007">
    <property type="protein sequence ID" value="KAG8560400.1"/>
    <property type="molecule type" value="Genomic_DNA"/>
</dbReference>
<dbReference type="GO" id="GO:0030414">
    <property type="term" value="F:peptidase inhibitor activity"/>
    <property type="evidence" value="ECO:0007669"/>
    <property type="project" value="InterPro"/>
</dbReference>
<organism evidence="3 4">
    <name type="scientific">Engystomops pustulosus</name>
    <name type="common">Tungara frog</name>
    <name type="synonym">Physalaemus pustulosus</name>
    <dbReference type="NCBI Taxonomy" id="76066"/>
    <lineage>
        <taxon>Eukaryota</taxon>
        <taxon>Metazoa</taxon>
        <taxon>Chordata</taxon>
        <taxon>Craniata</taxon>
        <taxon>Vertebrata</taxon>
        <taxon>Euteleostomi</taxon>
        <taxon>Amphibia</taxon>
        <taxon>Batrachia</taxon>
        <taxon>Anura</taxon>
        <taxon>Neobatrachia</taxon>
        <taxon>Hyloidea</taxon>
        <taxon>Leptodactylidae</taxon>
        <taxon>Leiuperinae</taxon>
        <taxon>Engystomops</taxon>
    </lineage>
</organism>
<evidence type="ECO:0000313" key="4">
    <source>
        <dbReference type="Proteomes" id="UP000824782"/>
    </source>
</evidence>
<dbReference type="SUPFAM" id="SSF57256">
    <property type="entry name" value="Elafin-like"/>
    <property type="match status" value="1"/>
</dbReference>
<feature type="signal peptide" evidence="1">
    <location>
        <begin position="1"/>
        <end position="20"/>
    </location>
</feature>
<name>A0AAV7ALQ0_ENGPU</name>
<keyword evidence="4" id="KW-1185">Reference proteome</keyword>
<keyword evidence="1" id="KW-0732">Signal</keyword>
<evidence type="ECO:0000259" key="2">
    <source>
        <dbReference type="PROSITE" id="PS51390"/>
    </source>
</evidence>
<comment type="caution">
    <text evidence="3">The sequence shown here is derived from an EMBL/GenBank/DDBJ whole genome shotgun (WGS) entry which is preliminary data.</text>
</comment>
<reference evidence="3" key="1">
    <citation type="thesis" date="2020" institute="ProQuest LLC" country="789 East Eisenhower Parkway, Ann Arbor, MI, USA">
        <title>Comparative Genomics and Chromosome Evolution.</title>
        <authorList>
            <person name="Mudd A.B."/>
        </authorList>
    </citation>
    <scope>NUCLEOTIDE SEQUENCE</scope>
    <source>
        <strain evidence="3">237g6f4</strain>
        <tissue evidence="3">Blood</tissue>
    </source>
</reference>
<gene>
    <name evidence="3" type="ORF">GDO81_014958</name>
</gene>
<evidence type="ECO:0000313" key="3">
    <source>
        <dbReference type="EMBL" id="KAG8560400.1"/>
    </source>
</evidence>
<dbReference type="Proteomes" id="UP000824782">
    <property type="component" value="Unassembled WGS sequence"/>
</dbReference>